<keyword evidence="1" id="KW-0732">Signal</keyword>
<reference evidence="2" key="1">
    <citation type="submission" date="2016-03" db="EMBL/GenBank/DDBJ databases">
        <title>Draft genome sequence of Rosellinia necatrix.</title>
        <authorList>
            <person name="Kanematsu S."/>
        </authorList>
    </citation>
    <scope>NUCLEOTIDE SEQUENCE [LARGE SCALE GENOMIC DNA]</scope>
    <source>
        <strain evidence="2">W97</strain>
    </source>
</reference>
<dbReference type="OrthoDB" id="5238343at2759"/>
<evidence type="ECO:0008006" key="4">
    <source>
        <dbReference type="Google" id="ProtNLM"/>
    </source>
</evidence>
<proteinExistence type="predicted"/>
<evidence type="ECO:0000256" key="1">
    <source>
        <dbReference type="SAM" id="SignalP"/>
    </source>
</evidence>
<protein>
    <recommendedName>
        <fullName evidence="4">Small secreted protein</fullName>
    </recommendedName>
</protein>
<sequence>MKFSITLIATATGLLVSATPLAPSAVVDVRDEGHALETRQTASGCIYFASPHCCVPTVCMCPGDRFYYVNRDNIDRGLHGCDPPWGFFGFGYPSYPGSCCRVAEDGAVEKVEEDGSILTVEASPLRQS</sequence>
<dbReference type="EMBL" id="DF977449">
    <property type="protein sequence ID" value="GAW25326.1"/>
    <property type="molecule type" value="Genomic_DNA"/>
</dbReference>
<accession>A0A1S8A5E2</accession>
<dbReference type="Proteomes" id="UP000054516">
    <property type="component" value="Unassembled WGS sequence"/>
</dbReference>
<feature type="chain" id="PRO_5010532086" description="Small secreted protein" evidence="1">
    <location>
        <begin position="19"/>
        <end position="128"/>
    </location>
</feature>
<evidence type="ECO:0000313" key="3">
    <source>
        <dbReference type="Proteomes" id="UP000054516"/>
    </source>
</evidence>
<dbReference type="AlphaFoldDB" id="A0A1S8A5E2"/>
<name>A0A1S8A5E2_ROSNE</name>
<dbReference type="OMA" id="YPGSCCR"/>
<gene>
    <name evidence="2" type="ORF">SAMD00023353_0403570</name>
</gene>
<organism evidence="2">
    <name type="scientific">Rosellinia necatrix</name>
    <name type="common">White root-rot fungus</name>
    <dbReference type="NCBI Taxonomy" id="77044"/>
    <lineage>
        <taxon>Eukaryota</taxon>
        <taxon>Fungi</taxon>
        <taxon>Dikarya</taxon>
        <taxon>Ascomycota</taxon>
        <taxon>Pezizomycotina</taxon>
        <taxon>Sordariomycetes</taxon>
        <taxon>Xylariomycetidae</taxon>
        <taxon>Xylariales</taxon>
        <taxon>Xylariaceae</taxon>
        <taxon>Rosellinia</taxon>
    </lineage>
</organism>
<evidence type="ECO:0000313" key="2">
    <source>
        <dbReference type="EMBL" id="GAW25326.1"/>
    </source>
</evidence>
<feature type="signal peptide" evidence="1">
    <location>
        <begin position="1"/>
        <end position="18"/>
    </location>
</feature>
<keyword evidence="3" id="KW-1185">Reference proteome</keyword>